<evidence type="ECO:0000256" key="5">
    <source>
        <dbReference type="ARBA" id="ARBA00033049"/>
    </source>
</evidence>
<dbReference type="GO" id="GO:0051402">
    <property type="term" value="P:neuron apoptotic process"/>
    <property type="evidence" value="ECO:0007669"/>
    <property type="project" value="TreeGrafter"/>
</dbReference>
<comment type="subcellular location">
    <subcellularLocation>
        <location evidence="1">Mitochondrion</location>
    </subcellularLocation>
</comment>
<proteinExistence type="inferred from homology"/>
<dbReference type="InterPro" id="IPR015142">
    <property type="entry name" value="Smac_DIABLO"/>
</dbReference>
<dbReference type="GO" id="GO:0008631">
    <property type="term" value="P:intrinsic apoptotic signaling pathway in response to oxidative stress"/>
    <property type="evidence" value="ECO:0007669"/>
    <property type="project" value="TreeGrafter"/>
</dbReference>
<protein>
    <recommendedName>
        <fullName evidence="5">Direct IAP-binding protein with low pI</fullName>
    </recommendedName>
</protein>
<reference evidence="7" key="1">
    <citation type="submission" date="2025-08" db="UniProtKB">
        <authorList>
            <consortium name="Ensembl"/>
        </authorList>
    </citation>
    <scope>IDENTIFICATION</scope>
</reference>
<organism evidence="7 8">
    <name type="scientific">Chelydra serpentina</name>
    <name type="common">Snapping turtle</name>
    <name type="synonym">Testudo serpentina</name>
    <dbReference type="NCBI Taxonomy" id="8475"/>
    <lineage>
        <taxon>Eukaryota</taxon>
        <taxon>Metazoa</taxon>
        <taxon>Chordata</taxon>
        <taxon>Craniata</taxon>
        <taxon>Vertebrata</taxon>
        <taxon>Euteleostomi</taxon>
        <taxon>Archelosauria</taxon>
        <taxon>Testudinata</taxon>
        <taxon>Testudines</taxon>
        <taxon>Cryptodira</taxon>
        <taxon>Durocryptodira</taxon>
        <taxon>Americhelydia</taxon>
        <taxon>Chelydroidea</taxon>
        <taxon>Chelydridae</taxon>
        <taxon>Chelydra</taxon>
    </lineage>
</organism>
<dbReference type="Proteomes" id="UP000694403">
    <property type="component" value="Unplaced"/>
</dbReference>
<dbReference type="GO" id="GO:0005739">
    <property type="term" value="C:mitochondrion"/>
    <property type="evidence" value="ECO:0007669"/>
    <property type="project" value="UniProtKB-SubCell"/>
</dbReference>
<evidence type="ECO:0000256" key="2">
    <source>
        <dbReference type="ARBA" id="ARBA00022703"/>
    </source>
</evidence>
<evidence type="ECO:0000256" key="1">
    <source>
        <dbReference type="ARBA" id="ARBA00004173"/>
    </source>
</evidence>
<dbReference type="Ensembl" id="ENSCSRT00000006626.1">
    <property type="protein sequence ID" value="ENSCSRP00000006421.1"/>
    <property type="gene ID" value="ENSCSRG00000004790.1"/>
</dbReference>
<keyword evidence="2" id="KW-0053">Apoptosis</keyword>
<dbReference type="Pfam" id="PF09057">
    <property type="entry name" value="Smac_DIABLO"/>
    <property type="match status" value="1"/>
</dbReference>
<dbReference type="PANTHER" id="PTHR32247:SF3">
    <property type="entry name" value="DIABLO IAP-BINDING MITOCHONDRIAL PROTEIN"/>
    <property type="match status" value="1"/>
</dbReference>
<accession>A0A8C3RXG0</accession>
<keyword evidence="3" id="KW-0809">Transit peptide</keyword>
<evidence type="ECO:0000256" key="6">
    <source>
        <dbReference type="ARBA" id="ARBA00046319"/>
    </source>
</evidence>
<evidence type="ECO:0000313" key="7">
    <source>
        <dbReference type="Ensembl" id="ENSCSRP00000006421.1"/>
    </source>
</evidence>
<reference evidence="7" key="2">
    <citation type="submission" date="2025-09" db="UniProtKB">
        <authorList>
            <consortium name="Ensembl"/>
        </authorList>
    </citation>
    <scope>IDENTIFICATION</scope>
</reference>
<keyword evidence="4" id="KW-0496">Mitochondrion</keyword>
<dbReference type="SUPFAM" id="SSF46984">
    <property type="entry name" value="Smac/diablo"/>
    <property type="match status" value="1"/>
</dbReference>
<sequence>MKIWKISNVCSSLGQEKTKNLKAWWLRDCCALLGQVFPVVANARGCYFSGLSGPWNKVLGVGFGAALRAVPITGTIGKHEPTSLSHEALISRAVSLVTHGTCTLLSQKAYVLIETLTEHTGAGHTLVCPYRQYTDLLGKMNSKEVDAVGQVIIGARAVRTTKEQGFLKLDSGWMTALRLSEMAAEAAYQSGEHKVQEVRQISRKAATTLVEAQVEELTNTKVEETSQPGSIQPLSLPASELLIPNSWLLTTPLAPPVDFCFDH</sequence>
<dbReference type="PANTHER" id="PTHR32247">
    <property type="entry name" value="DIABLO HOMOLOG, MITOCHONDRIAL"/>
    <property type="match status" value="1"/>
</dbReference>
<keyword evidence="8" id="KW-1185">Reference proteome</keyword>
<dbReference type="AlphaFoldDB" id="A0A8C3RXG0"/>
<comment type="similarity">
    <text evidence="6">Belongs to the Smac/DIABLO protein family.</text>
</comment>
<dbReference type="InterPro" id="IPR009062">
    <property type="entry name" value="Smac/DIABLO-like_sf"/>
</dbReference>
<name>A0A8C3RXG0_CHESE</name>
<dbReference type="Gene3D" id="1.20.58.70">
    <property type="match status" value="1"/>
</dbReference>
<evidence type="ECO:0000313" key="8">
    <source>
        <dbReference type="Proteomes" id="UP000694403"/>
    </source>
</evidence>
<evidence type="ECO:0000256" key="3">
    <source>
        <dbReference type="ARBA" id="ARBA00022946"/>
    </source>
</evidence>
<evidence type="ECO:0000256" key="4">
    <source>
        <dbReference type="ARBA" id="ARBA00023128"/>
    </source>
</evidence>